<feature type="transmembrane region" description="Helical" evidence="1">
    <location>
        <begin position="195"/>
        <end position="217"/>
    </location>
</feature>
<feature type="transmembrane region" description="Helical" evidence="1">
    <location>
        <begin position="92"/>
        <end position="112"/>
    </location>
</feature>
<sequence>MQIQFLFSLISRHRSGLTGFSLVIMLVTFLLQHLTSSESLIPSIAAWLALLLVWPALPPVNRQQCLILMTIGVVCVVISAGLGARIPWSSLLGNYVPLLCMLVAVSFLRLLASRSEEALPSGRRAIGSTLAAAHLLGAVLNLSILAIMGDRMARNSQLTLKQVLVIGRGFTFAALWSPFFVAMNVSLLSAPGMSFAQVFPVGAVIAVCALILSWWHLRQDAADFQGYPLNRQGLSLPVGLAALVIAAHQWSPQLSVTLLITILAPSVALALSGIRQRARCFPAITQHISAGLGRMGGELALFLAAGVLSVGLTLITQQTGFSLPLHHFGALEASILFPFILILAWSGVHAMISVAVLSPILLPLQPNPNMLGFMFLSSWAMGSGSSPLSGMNLMLALRYGVRSKQIWRAQAPFFVMLLPLIWAGLFWLDN</sequence>
<evidence type="ECO:0000256" key="1">
    <source>
        <dbReference type="SAM" id="Phobius"/>
    </source>
</evidence>
<accession>A0A2S5KTL5</accession>
<feature type="transmembrane region" description="Helical" evidence="1">
    <location>
        <begin position="40"/>
        <end position="58"/>
    </location>
</feature>
<feature type="transmembrane region" description="Helical" evidence="1">
    <location>
        <begin position="335"/>
        <end position="361"/>
    </location>
</feature>
<feature type="transmembrane region" description="Helical" evidence="1">
    <location>
        <begin position="124"/>
        <end position="149"/>
    </location>
</feature>
<keyword evidence="1" id="KW-0472">Membrane</keyword>
<evidence type="ECO:0000313" key="3">
    <source>
        <dbReference type="Proteomes" id="UP000238196"/>
    </source>
</evidence>
<gene>
    <name evidence="2" type="ORF">C4K68_07540</name>
</gene>
<comment type="caution">
    <text evidence="2">The sequence shown here is derived from an EMBL/GenBank/DDBJ whole genome shotgun (WGS) entry which is preliminary data.</text>
</comment>
<evidence type="ECO:0000313" key="2">
    <source>
        <dbReference type="EMBL" id="PPC77982.1"/>
    </source>
</evidence>
<protein>
    <submittedName>
        <fullName evidence="2">Uncharacterized protein</fullName>
    </submittedName>
</protein>
<feature type="transmembrane region" description="Helical" evidence="1">
    <location>
        <begin position="373"/>
        <end position="397"/>
    </location>
</feature>
<dbReference type="EMBL" id="PRLP01000022">
    <property type="protein sequence ID" value="PPC77982.1"/>
    <property type="molecule type" value="Genomic_DNA"/>
</dbReference>
<dbReference type="AlphaFoldDB" id="A0A2S5KTL5"/>
<feature type="transmembrane region" description="Helical" evidence="1">
    <location>
        <begin position="16"/>
        <end position="34"/>
    </location>
</feature>
<feature type="transmembrane region" description="Helical" evidence="1">
    <location>
        <begin position="295"/>
        <end position="315"/>
    </location>
</feature>
<feature type="transmembrane region" description="Helical" evidence="1">
    <location>
        <begin position="409"/>
        <end position="428"/>
    </location>
</feature>
<reference evidence="2 3" key="1">
    <citation type="submission" date="2018-02" db="EMBL/GenBank/DDBJ databases">
        <title>novel marine gammaproteobacteria from coastal saline agro ecosystem.</title>
        <authorList>
            <person name="Krishnan R."/>
            <person name="Ramesh Kumar N."/>
        </authorList>
    </citation>
    <scope>NUCLEOTIDE SEQUENCE [LARGE SCALE GENOMIC DNA]</scope>
    <source>
        <strain evidence="2 3">228</strain>
    </source>
</reference>
<name>A0A2S5KTL5_9PROT</name>
<organism evidence="2 3">
    <name type="scientific">Proteobacteria bacterium 228</name>
    <dbReference type="NCBI Taxonomy" id="2083153"/>
    <lineage>
        <taxon>Bacteria</taxon>
        <taxon>Pseudomonadati</taxon>
        <taxon>Pseudomonadota</taxon>
    </lineage>
</organism>
<keyword evidence="1" id="KW-1133">Transmembrane helix</keyword>
<feature type="transmembrane region" description="Helical" evidence="1">
    <location>
        <begin position="169"/>
        <end position="188"/>
    </location>
</feature>
<keyword evidence="1" id="KW-0812">Transmembrane</keyword>
<feature type="transmembrane region" description="Helical" evidence="1">
    <location>
        <begin position="65"/>
        <end position="86"/>
    </location>
</feature>
<dbReference type="Proteomes" id="UP000238196">
    <property type="component" value="Unassembled WGS sequence"/>
</dbReference>
<proteinExistence type="predicted"/>
<feature type="transmembrane region" description="Helical" evidence="1">
    <location>
        <begin position="254"/>
        <end position="275"/>
    </location>
</feature>